<keyword evidence="4 6" id="KW-1133">Transmembrane helix</keyword>
<dbReference type="RefSeq" id="WP_076818198.1">
    <property type="nucleotide sequence ID" value="NZ_MOMC01000034.1"/>
</dbReference>
<feature type="transmembrane region" description="Helical" evidence="6">
    <location>
        <begin position="108"/>
        <end position="129"/>
    </location>
</feature>
<evidence type="ECO:0000256" key="3">
    <source>
        <dbReference type="ARBA" id="ARBA00022692"/>
    </source>
</evidence>
<accession>A0A1V2I9G5</accession>
<comment type="caution">
    <text evidence="8">The sequence shown here is derived from an EMBL/GenBank/DDBJ whole genome shotgun (WGS) entry which is preliminary data.</text>
</comment>
<feature type="domain" description="DUF202" evidence="7">
    <location>
        <begin position="29"/>
        <end position="96"/>
    </location>
</feature>
<reference evidence="9" key="1">
    <citation type="submission" date="2016-10" db="EMBL/GenBank/DDBJ databases">
        <title>Frankia sp. NRRL B-16386 Genome sequencing.</title>
        <authorList>
            <person name="Ghodhbane-Gtari F."/>
            <person name="Swanson E."/>
            <person name="Gueddou A."/>
            <person name="Hezbri K."/>
            <person name="Ktari K."/>
            <person name="Nouioui I."/>
            <person name="Morris K."/>
            <person name="Simpson S."/>
            <person name="Abebe-Akele F."/>
            <person name="Thomas K."/>
            <person name="Gtari M."/>
            <person name="Tisa L.S."/>
        </authorList>
    </citation>
    <scope>NUCLEOTIDE SEQUENCE [LARGE SCALE GENOMIC DNA]</scope>
    <source>
        <strain evidence="9">NRRL B-16386</strain>
    </source>
</reference>
<sequence>MEWLRRLRHQWRDRGQAPVRTVGTEPDYRFSLANERTFLAWIRTALALLAGGVAVVQLVPSFYIGWARHLLGITLIVIAIAIAATSYARWERRERAIRLGAPLPPSRLPLLTGAGITVVMIFALAFVIVDVARGHR</sequence>
<dbReference type="PANTHER" id="PTHR34187">
    <property type="entry name" value="FGR18P"/>
    <property type="match status" value="1"/>
</dbReference>
<dbReference type="PANTHER" id="PTHR34187:SF2">
    <property type="entry name" value="DUF202 DOMAIN-CONTAINING PROTEIN"/>
    <property type="match status" value="1"/>
</dbReference>
<keyword evidence="9" id="KW-1185">Reference proteome</keyword>
<organism evidence="8 9">
    <name type="scientific">Pseudofrankia asymbiotica</name>
    <dbReference type="NCBI Taxonomy" id="1834516"/>
    <lineage>
        <taxon>Bacteria</taxon>
        <taxon>Bacillati</taxon>
        <taxon>Actinomycetota</taxon>
        <taxon>Actinomycetes</taxon>
        <taxon>Frankiales</taxon>
        <taxon>Frankiaceae</taxon>
        <taxon>Pseudofrankia</taxon>
    </lineage>
</organism>
<dbReference type="STRING" id="1834516.BL253_17290"/>
<dbReference type="Pfam" id="PF02656">
    <property type="entry name" value="DUF202"/>
    <property type="match status" value="1"/>
</dbReference>
<evidence type="ECO:0000313" key="9">
    <source>
        <dbReference type="Proteomes" id="UP000188929"/>
    </source>
</evidence>
<evidence type="ECO:0000256" key="2">
    <source>
        <dbReference type="ARBA" id="ARBA00022475"/>
    </source>
</evidence>
<dbReference type="AlphaFoldDB" id="A0A1V2I9G5"/>
<keyword evidence="3 6" id="KW-0812">Transmembrane</keyword>
<evidence type="ECO:0000313" key="8">
    <source>
        <dbReference type="EMBL" id="ONH29165.1"/>
    </source>
</evidence>
<comment type="subcellular location">
    <subcellularLocation>
        <location evidence="1">Cell membrane</location>
        <topology evidence="1">Multi-pass membrane protein</topology>
    </subcellularLocation>
</comment>
<gene>
    <name evidence="8" type="ORF">BL253_17290</name>
</gene>
<keyword evidence="5 6" id="KW-0472">Membrane</keyword>
<evidence type="ECO:0000256" key="6">
    <source>
        <dbReference type="SAM" id="Phobius"/>
    </source>
</evidence>
<protein>
    <recommendedName>
        <fullName evidence="7">DUF202 domain-containing protein</fullName>
    </recommendedName>
</protein>
<evidence type="ECO:0000256" key="1">
    <source>
        <dbReference type="ARBA" id="ARBA00004651"/>
    </source>
</evidence>
<dbReference type="GO" id="GO:0005886">
    <property type="term" value="C:plasma membrane"/>
    <property type="evidence" value="ECO:0007669"/>
    <property type="project" value="UniProtKB-SubCell"/>
</dbReference>
<evidence type="ECO:0000256" key="4">
    <source>
        <dbReference type="ARBA" id="ARBA00022989"/>
    </source>
</evidence>
<evidence type="ECO:0000256" key="5">
    <source>
        <dbReference type="ARBA" id="ARBA00023136"/>
    </source>
</evidence>
<dbReference type="Proteomes" id="UP000188929">
    <property type="component" value="Unassembled WGS sequence"/>
</dbReference>
<dbReference type="EMBL" id="MOMC01000034">
    <property type="protein sequence ID" value="ONH29165.1"/>
    <property type="molecule type" value="Genomic_DNA"/>
</dbReference>
<name>A0A1V2I9G5_9ACTN</name>
<feature type="transmembrane region" description="Helical" evidence="6">
    <location>
        <begin position="66"/>
        <end position="87"/>
    </location>
</feature>
<keyword evidence="2" id="KW-1003">Cell membrane</keyword>
<dbReference type="InterPro" id="IPR052053">
    <property type="entry name" value="IM_YidH-like"/>
</dbReference>
<proteinExistence type="predicted"/>
<evidence type="ECO:0000259" key="7">
    <source>
        <dbReference type="Pfam" id="PF02656"/>
    </source>
</evidence>
<feature type="transmembrane region" description="Helical" evidence="6">
    <location>
        <begin position="38"/>
        <end position="60"/>
    </location>
</feature>
<dbReference type="OrthoDB" id="582337at2"/>
<dbReference type="InterPro" id="IPR003807">
    <property type="entry name" value="DUF202"/>
</dbReference>